<keyword evidence="1" id="KW-0732">Signal</keyword>
<gene>
    <name evidence="2" type="ORF">F5X68DRAFT_199928</name>
</gene>
<dbReference type="OrthoDB" id="2422134at2759"/>
<evidence type="ECO:0000313" key="2">
    <source>
        <dbReference type="EMBL" id="KAH6693952.1"/>
    </source>
</evidence>
<feature type="signal peptide" evidence="1">
    <location>
        <begin position="1"/>
        <end position="19"/>
    </location>
</feature>
<dbReference type="Proteomes" id="UP000770015">
    <property type="component" value="Unassembled WGS sequence"/>
</dbReference>
<dbReference type="EMBL" id="JAGSXJ010000003">
    <property type="protein sequence ID" value="KAH6693952.1"/>
    <property type="molecule type" value="Genomic_DNA"/>
</dbReference>
<dbReference type="InterPro" id="IPR021054">
    <property type="entry name" value="Cell_wall_mannoprotein_1"/>
</dbReference>
<feature type="chain" id="PRO_5040261860" evidence="1">
    <location>
        <begin position="20"/>
        <end position="166"/>
    </location>
</feature>
<dbReference type="GO" id="GO:0005576">
    <property type="term" value="C:extracellular region"/>
    <property type="evidence" value="ECO:0007669"/>
    <property type="project" value="TreeGrafter"/>
</dbReference>
<evidence type="ECO:0000256" key="1">
    <source>
        <dbReference type="SAM" id="SignalP"/>
    </source>
</evidence>
<dbReference type="PANTHER" id="PTHR38123:SF6">
    <property type="entry name" value="CELL WALL SERINE-THREONINE-RICH GALACTOMANNOPROTEIN MP1 (AFU_ORTHOLOGUE AFUA_4G03240)"/>
    <property type="match status" value="1"/>
</dbReference>
<organism evidence="2 3">
    <name type="scientific">Plectosphaerella plurivora</name>
    <dbReference type="NCBI Taxonomy" id="936078"/>
    <lineage>
        <taxon>Eukaryota</taxon>
        <taxon>Fungi</taxon>
        <taxon>Dikarya</taxon>
        <taxon>Ascomycota</taxon>
        <taxon>Pezizomycotina</taxon>
        <taxon>Sordariomycetes</taxon>
        <taxon>Hypocreomycetidae</taxon>
        <taxon>Glomerellales</taxon>
        <taxon>Plectosphaerellaceae</taxon>
        <taxon>Plectosphaerella</taxon>
    </lineage>
</organism>
<evidence type="ECO:0000313" key="3">
    <source>
        <dbReference type="Proteomes" id="UP000770015"/>
    </source>
</evidence>
<comment type="caution">
    <text evidence="2">The sequence shown here is derived from an EMBL/GenBank/DDBJ whole genome shotgun (WGS) entry which is preliminary data.</text>
</comment>
<dbReference type="Gene3D" id="1.20.1280.140">
    <property type="match status" value="1"/>
</dbReference>
<dbReference type="AlphaFoldDB" id="A0A9P9AE66"/>
<reference evidence="2" key="1">
    <citation type="journal article" date="2021" name="Nat. Commun.">
        <title>Genetic determinants of endophytism in the Arabidopsis root mycobiome.</title>
        <authorList>
            <person name="Mesny F."/>
            <person name="Miyauchi S."/>
            <person name="Thiergart T."/>
            <person name="Pickel B."/>
            <person name="Atanasova L."/>
            <person name="Karlsson M."/>
            <person name="Huettel B."/>
            <person name="Barry K.W."/>
            <person name="Haridas S."/>
            <person name="Chen C."/>
            <person name="Bauer D."/>
            <person name="Andreopoulos W."/>
            <person name="Pangilinan J."/>
            <person name="LaButti K."/>
            <person name="Riley R."/>
            <person name="Lipzen A."/>
            <person name="Clum A."/>
            <person name="Drula E."/>
            <person name="Henrissat B."/>
            <person name="Kohler A."/>
            <person name="Grigoriev I.V."/>
            <person name="Martin F.M."/>
            <person name="Hacquard S."/>
        </authorList>
    </citation>
    <scope>NUCLEOTIDE SEQUENCE</scope>
    <source>
        <strain evidence="2">MPI-SDFR-AT-0117</strain>
    </source>
</reference>
<dbReference type="Pfam" id="PF12296">
    <property type="entry name" value="HsbA"/>
    <property type="match status" value="1"/>
</dbReference>
<sequence length="166" mass="17346">MKFLNILLPLTALTSLVASQATIIRGVLTSIQAEAAELRTAFDTEDPVLIQAAGEDLLVAIDQGIIAVEASRPLSLLESLGFAGQIVTLQTEVEATADAAIAKKSVAETYGLVDEVREAFTEGRASVTVLGQVLLTKVPATLHPLATDLLNAVDAAFAEVIEAYSA</sequence>
<name>A0A9P9AE66_9PEZI</name>
<accession>A0A9P9AE66</accession>
<dbReference type="PANTHER" id="PTHR38123">
    <property type="entry name" value="CELL WALL SERINE-THREONINE-RICH GALACTOMANNOPROTEIN MP1 (AFU_ORTHOLOGUE AFUA_4G03240)"/>
    <property type="match status" value="1"/>
</dbReference>
<keyword evidence="3" id="KW-1185">Reference proteome</keyword>
<proteinExistence type="predicted"/>
<protein>
    <submittedName>
        <fullName evidence="2">Uncharacterized protein</fullName>
    </submittedName>
</protein>